<keyword evidence="1" id="KW-0472">Membrane</keyword>
<keyword evidence="1" id="KW-0812">Transmembrane</keyword>
<dbReference type="AlphaFoldDB" id="X1AEL9"/>
<feature type="transmembrane region" description="Helical" evidence="1">
    <location>
        <begin position="47"/>
        <end position="67"/>
    </location>
</feature>
<protein>
    <submittedName>
        <fullName evidence="2">Uncharacterized protein</fullName>
    </submittedName>
</protein>
<name>X1AEL9_9ZZZZ</name>
<accession>X1AEL9</accession>
<feature type="transmembrane region" description="Helical" evidence="1">
    <location>
        <begin position="6"/>
        <end position="26"/>
    </location>
</feature>
<proteinExistence type="predicted"/>
<sequence>MIDVTVYVGRTLPLLGMILGFAYLSNRPAAPIPNEQPALSTQPPKKVTVTLTILLFSLTLFTFLFFYQPLMGVWYANLGSLFQTRIELKYYGSNNLVDLSMDQIRRSTDLSQA</sequence>
<evidence type="ECO:0000256" key="1">
    <source>
        <dbReference type="SAM" id="Phobius"/>
    </source>
</evidence>
<reference evidence="2" key="1">
    <citation type="journal article" date="2014" name="Front. Microbiol.">
        <title>High frequency of phylogenetically diverse reductive dehalogenase-homologous genes in deep subseafloor sedimentary metagenomes.</title>
        <authorList>
            <person name="Kawai M."/>
            <person name="Futagami T."/>
            <person name="Toyoda A."/>
            <person name="Takaki Y."/>
            <person name="Nishi S."/>
            <person name="Hori S."/>
            <person name="Arai W."/>
            <person name="Tsubouchi T."/>
            <person name="Morono Y."/>
            <person name="Uchiyama I."/>
            <person name="Ito T."/>
            <person name="Fujiyama A."/>
            <person name="Inagaki F."/>
            <person name="Takami H."/>
        </authorList>
    </citation>
    <scope>NUCLEOTIDE SEQUENCE</scope>
    <source>
        <strain evidence="2">Expedition CK06-06</strain>
    </source>
</reference>
<dbReference type="EMBL" id="BART01008812">
    <property type="protein sequence ID" value="GAG58466.1"/>
    <property type="molecule type" value="Genomic_DNA"/>
</dbReference>
<evidence type="ECO:0000313" key="2">
    <source>
        <dbReference type="EMBL" id="GAG58466.1"/>
    </source>
</evidence>
<gene>
    <name evidence="2" type="ORF">S01H4_19720</name>
</gene>
<keyword evidence="1" id="KW-1133">Transmembrane helix</keyword>
<organism evidence="2">
    <name type="scientific">marine sediment metagenome</name>
    <dbReference type="NCBI Taxonomy" id="412755"/>
    <lineage>
        <taxon>unclassified sequences</taxon>
        <taxon>metagenomes</taxon>
        <taxon>ecological metagenomes</taxon>
    </lineage>
</organism>
<comment type="caution">
    <text evidence="2">The sequence shown here is derived from an EMBL/GenBank/DDBJ whole genome shotgun (WGS) entry which is preliminary data.</text>
</comment>